<evidence type="ECO:0008006" key="4">
    <source>
        <dbReference type="Google" id="ProtNLM"/>
    </source>
</evidence>
<keyword evidence="1" id="KW-1133">Transmembrane helix</keyword>
<dbReference type="AlphaFoldDB" id="A0AAN9G1E4"/>
<accession>A0AAN9G1E4</accession>
<dbReference type="InterPro" id="IPR017384">
    <property type="entry name" value="NADH_Ub_cplx-1_asu_su-1"/>
</dbReference>
<evidence type="ECO:0000313" key="2">
    <source>
        <dbReference type="EMBL" id="KAK7090425.1"/>
    </source>
</evidence>
<dbReference type="Pfam" id="PF15879">
    <property type="entry name" value="MWFE"/>
    <property type="match status" value="1"/>
</dbReference>
<protein>
    <recommendedName>
        <fullName evidence="4">NADH dehydrogenase [ubiquinone] 1 alpha subcomplex subunit 1</fullName>
    </recommendedName>
</protein>
<reference evidence="2 3" key="1">
    <citation type="submission" date="2024-02" db="EMBL/GenBank/DDBJ databases">
        <title>Chromosome-scale genome assembly of the rough periwinkle Littorina saxatilis.</title>
        <authorList>
            <person name="De Jode A."/>
            <person name="Faria R."/>
            <person name="Formenti G."/>
            <person name="Sims Y."/>
            <person name="Smith T.P."/>
            <person name="Tracey A."/>
            <person name="Wood J.M.D."/>
            <person name="Zagrodzka Z.B."/>
            <person name="Johannesson K."/>
            <person name="Butlin R.K."/>
            <person name="Leder E.H."/>
        </authorList>
    </citation>
    <scope>NUCLEOTIDE SEQUENCE [LARGE SCALE GENOMIC DNA]</scope>
    <source>
        <strain evidence="2">Snail1</strain>
        <tissue evidence="2">Muscle</tissue>
    </source>
</reference>
<keyword evidence="1" id="KW-0812">Transmembrane</keyword>
<keyword evidence="1" id="KW-0472">Membrane</keyword>
<sequence length="76" mass="8974">MWYEILPSAGLVFTFLALPSGCNWVLNKVFHNRKHCARDWNAAHFEDYDMYRRDWRITGSEYKPKGLESIPDPPSK</sequence>
<name>A0AAN9G1E4_9CAEN</name>
<dbReference type="EMBL" id="JBAMIC010000024">
    <property type="protein sequence ID" value="KAK7090425.1"/>
    <property type="molecule type" value="Genomic_DNA"/>
</dbReference>
<keyword evidence="3" id="KW-1185">Reference proteome</keyword>
<organism evidence="2 3">
    <name type="scientific">Littorina saxatilis</name>
    <dbReference type="NCBI Taxonomy" id="31220"/>
    <lineage>
        <taxon>Eukaryota</taxon>
        <taxon>Metazoa</taxon>
        <taxon>Spiralia</taxon>
        <taxon>Lophotrochozoa</taxon>
        <taxon>Mollusca</taxon>
        <taxon>Gastropoda</taxon>
        <taxon>Caenogastropoda</taxon>
        <taxon>Littorinimorpha</taxon>
        <taxon>Littorinoidea</taxon>
        <taxon>Littorinidae</taxon>
        <taxon>Littorina</taxon>
    </lineage>
</organism>
<comment type="caution">
    <text evidence="2">The sequence shown here is derived from an EMBL/GenBank/DDBJ whole genome shotgun (WGS) entry which is preliminary data.</text>
</comment>
<evidence type="ECO:0000256" key="1">
    <source>
        <dbReference type="SAM" id="Phobius"/>
    </source>
</evidence>
<dbReference type="Proteomes" id="UP001374579">
    <property type="component" value="Unassembled WGS sequence"/>
</dbReference>
<evidence type="ECO:0000313" key="3">
    <source>
        <dbReference type="Proteomes" id="UP001374579"/>
    </source>
</evidence>
<gene>
    <name evidence="2" type="ORF">V1264_010223</name>
</gene>
<proteinExistence type="predicted"/>
<feature type="transmembrane region" description="Helical" evidence="1">
    <location>
        <begin position="6"/>
        <end position="26"/>
    </location>
</feature>